<gene>
    <name evidence="2" type="ORF">MHEL_09880</name>
</gene>
<dbReference type="Gene3D" id="3.40.430.10">
    <property type="entry name" value="Dihydrofolate Reductase, subunit A"/>
    <property type="match status" value="1"/>
</dbReference>
<proteinExistence type="predicted"/>
<dbReference type="InterPro" id="IPR002734">
    <property type="entry name" value="RibDG_C"/>
</dbReference>
<accession>A0A7I7T3H2</accession>
<evidence type="ECO:0000259" key="1">
    <source>
        <dbReference type="Pfam" id="PF01872"/>
    </source>
</evidence>
<dbReference type="Proteomes" id="UP000467148">
    <property type="component" value="Chromosome"/>
</dbReference>
<organism evidence="2 3">
    <name type="scientific">Mycolicibacterium helvum</name>
    <dbReference type="NCBI Taxonomy" id="1534349"/>
    <lineage>
        <taxon>Bacteria</taxon>
        <taxon>Bacillati</taxon>
        <taxon>Actinomycetota</taxon>
        <taxon>Actinomycetes</taxon>
        <taxon>Mycobacteriales</taxon>
        <taxon>Mycobacteriaceae</taxon>
        <taxon>Mycolicibacterium</taxon>
    </lineage>
</organism>
<dbReference type="Pfam" id="PF01872">
    <property type="entry name" value="RibD_C"/>
    <property type="match status" value="1"/>
</dbReference>
<dbReference type="InterPro" id="IPR024072">
    <property type="entry name" value="DHFR-like_dom_sf"/>
</dbReference>
<name>A0A7I7T3H2_9MYCO</name>
<keyword evidence="3" id="KW-1185">Reference proteome</keyword>
<dbReference type="AlphaFoldDB" id="A0A7I7T3H2"/>
<dbReference type="KEGG" id="mhev:MHEL_09880"/>
<sequence length="187" mass="20709">MGTLNYTATISLDGYAADASGDFQWSAPHGDVFATHVDRMATVSTEVLGRKTFALMQYWETDPDDEIWTAAEQEFARRWRDIDKIVVSATLTRDEIGSEGVRLLPGLSLDELRRIVDDAAGVVEIFGPTVAAPAIRAGVVDEFQFFVVPKMVGGGLRALPDDVHLDLRLTEHRIFDNGTAQLRYVPR</sequence>
<dbReference type="GO" id="GO:0009231">
    <property type="term" value="P:riboflavin biosynthetic process"/>
    <property type="evidence" value="ECO:0007669"/>
    <property type="project" value="InterPro"/>
</dbReference>
<dbReference type="SUPFAM" id="SSF53597">
    <property type="entry name" value="Dihydrofolate reductase-like"/>
    <property type="match status" value="1"/>
</dbReference>
<dbReference type="RefSeq" id="WP_163746507.1">
    <property type="nucleotide sequence ID" value="NZ_AP022596.1"/>
</dbReference>
<feature type="domain" description="Bacterial bifunctional deaminase-reductase C-terminal" evidence="1">
    <location>
        <begin position="4"/>
        <end position="179"/>
    </location>
</feature>
<dbReference type="EMBL" id="AP022596">
    <property type="protein sequence ID" value="BBY62745.1"/>
    <property type="molecule type" value="Genomic_DNA"/>
</dbReference>
<evidence type="ECO:0000313" key="2">
    <source>
        <dbReference type="EMBL" id="BBY62745.1"/>
    </source>
</evidence>
<protein>
    <submittedName>
        <fullName evidence="2">Deaminase</fullName>
    </submittedName>
</protein>
<reference evidence="2 3" key="1">
    <citation type="journal article" date="2019" name="Emerg. Microbes Infect.">
        <title>Comprehensive subspecies identification of 175 nontuberculous mycobacteria species based on 7547 genomic profiles.</title>
        <authorList>
            <person name="Matsumoto Y."/>
            <person name="Kinjo T."/>
            <person name="Motooka D."/>
            <person name="Nabeya D."/>
            <person name="Jung N."/>
            <person name="Uechi K."/>
            <person name="Horii T."/>
            <person name="Iida T."/>
            <person name="Fujita J."/>
            <person name="Nakamura S."/>
        </authorList>
    </citation>
    <scope>NUCLEOTIDE SEQUENCE [LARGE SCALE GENOMIC DNA]</scope>
    <source>
        <strain evidence="2 3">JCM 30396</strain>
    </source>
</reference>
<dbReference type="GO" id="GO:0008703">
    <property type="term" value="F:5-amino-6-(5-phosphoribosylamino)uracil reductase activity"/>
    <property type="evidence" value="ECO:0007669"/>
    <property type="project" value="InterPro"/>
</dbReference>
<evidence type="ECO:0000313" key="3">
    <source>
        <dbReference type="Proteomes" id="UP000467148"/>
    </source>
</evidence>